<organism evidence="1">
    <name type="scientific">viral metagenome</name>
    <dbReference type="NCBI Taxonomy" id="1070528"/>
    <lineage>
        <taxon>unclassified sequences</taxon>
        <taxon>metagenomes</taxon>
        <taxon>organismal metagenomes</taxon>
    </lineage>
</organism>
<name>A0A6H1ZDJ1_9ZZZZ</name>
<accession>A0A6H1ZDJ1</accession>
<protein>
    <submittedName>
        <fullName evidence="1">Uncharacterized protein</fullName>
    </submittedName>
</protein>
<reference evidence="1" key="1">
    <citation type="submission" date="2020-03" db="EMBL/GenBank/DDBJ databases">
        <title>The deep terrestrial virosphere.</title>
        <authorList>
            <person name="Holmfeldt K."/>
            <person name="Nilsson E."/>
            <person name="Simone D."/>
            <person name="Lopez-Fernandez M."/>
            <person name="Wu X."/>
            <person name="de Brujin I."/>
            <person name="Lundin D."/>
            <person name="Andersson A."/>
            <person name="Bertilsson S."/>
            <person name="Dopson M."/>
        </authorList>
    </citation>
    <scope>NUCLEOTIDE SEQUENCE</scope>
    <source>
        <strain evidence="1">TM448A00243</strain>
        <strain evidence="2">TM448B00304</strain>
    </source>
</reference>
<dbReference type="AlphaFoldDB" id="A0A6H1ZDJ1"/>
<sequence>MGEAMSEQIKTGDIVRADWREMRELLAQAQWQGYPPPIATREMLEATADD</sequence>
<evidence type="ECO:0000313" key="2">
    <source>
        <dbReference type="EMBL" id="QJH94851.1"/>
    </source>
</evidence>
<dbReference type="EMBL" id="MT144607">
    <property type="protein sequence ID" value="QJH94851.1"/>
    <property type="molecule type" value="Genomic_DNA"/>
</dbReference>
<gene>
    <name evidence="1" type="ORF">TM448A00243_0040</name>
    <name evidence="2" type="ORF">TM448B00304_0030</name>
</gene>
<dbReference type="EMBL" id="MT143991">
    <property type="protein sequence ID" value="QJA45491.1"/>
    <property type="molecule type" value="Genomic_DNA"/>
</dbReference>
<evidence type="ECO:0000313" key="1">
    <source>
        <dbReference type="EMBL" id="QJA45491.1"/>
    </source>
</evidence>
<proteinExistence type="predicted"/>